<dbReference type="EMBL" id="JARKIF010000020">
    <property type="protein sequence ID" value="KAJ7617979.1"/>
    <property type="molecule type" value="Genomic_DNA"/>
</dbReference>
<feature type="transmembrane region" description="Helical" evidence="1">
    <location>
        <begin position="135"/>
        <end position="153"/>
    </location>
</feature>
<gene>
    <name evidence="2" type="ORF">FB45DRAFT_840771</name>
</gene>
<dbReference type="AlphaFoldDB" id="A0AAD7BDZ2"/>
<keyword evidence="1" id="KW-1133">Transmembrane helix</keyword>
<feature type="transmembrane region" description="Helical" evidence="1">
    <location>
        <begin position="104"/>
        <end position="123"/>
    </location>
</feature>
<proteinExistence type="predicted"/>
<feature type="transmembrane region" description="Helical" evidence="1">
    <location>
        <begin position="53"/>
        <end position="74"/>
    </location>
</feature>
<evidence type="ECO:0000313" key="3">
    <source>
        <dbReference type="Proteomes" id="UP001221142"/>
    </source>
</evidence>
<dbReference type="Proteomes" id="UP001221142">
    <property type="component" value="Unassembled WGS sequence"/>
</dbReference>
<evidence type="ECO:0000256" key="1">
    <source>
        <dbReference type="SAM" id="Phobius"/>
    </source>
</evidence>
<feature type="transmembrane region" description="Helical" evidence="1">
    <location>
        <begin position="225"/>
        <end position="246"/>
    </location>
</feature>
<comment type="caution">
    <text evidence="2">The sequence shown here is derived from an EMBL/GenBank/DDBJ whole genome shotgun (WGS) entry which is preliminary data.</text>
</comment>
<feature type="transmembrane region" description="Helical" evidence="1">
    <location>
        <begin position="12"/>
        <end position="32"/>
    </location>
</feature>
<keyword evidence="3" id="KW-1185">Reference proteome</keyword>
<sequence length="294" mass="32422">MADVRPDTARLIALFFSCILYGILAATFVPSIRSLILSPVGRFRLKKSQEIKYPIVATTVLMFVVSTFAAILSFHDVVDAFIDYDGPGGALEFYNAKIGGWKHWFVAVEDSTQVILGDAMLIYRCYVLHGRSWRCIAIPGLLCWLGLCVSAMLSSYRETQLSKGQSLNDPSVLPFLTATLLLTLATSLITTYLITRRLFTAGNSREQTPSPNTLPSHFFDRAAMIFFETGMIYSLSVVASLGVYLSGSNIEYVATVSMIHIIPITCNLLLIRVGAIDRTQARAEKSLNKAEAKV</sequence>
<evidence type="ECO:0000313" key="2">
    <source>
        <dbReference type="EMBL" id="KAJ7617979.1"/>
    </source>
</evidence>
<reference evidence="2" key="1">
    <citation type="submission" date="2023-03" db="EMBL/GenBank/DDBJ databases">
        <title>Massive genome expansion in bonnet fungi (Mycena s.s.) driven by repeated elements and novel gene families across ecological guilds.</title>
        <authorList>
            <consortium name="Lawrence Berkeley National Laboratory"/>
            <person name="Harder C.B."/>
            <person name="Miyauchi S."/>
            <person name="Viragh M."/>
            <person name="Kuo A."/>
            <person name="Thoen E."/>
            <person name="Andreopoulos B."/>
            <person name="Lu D."/>
            <person name="Skrede I."/>
            <person name="Drula E."/>
            <person name="Henrissat B."/>
            <person name="Morin E."/>
            <person name="Kohler A."/>
            <person name="Barry K."/>
            <person name="LaButti K."/>
            <person name="Morin E."/>
            <person name="Salamov A."/>
            <person name="Lipzen A."/>
            <person name="Mereny Z."/>
            <person name="Hegedus B."/>
            <person name="Baldrian P."/>
            <person name="Stursova M."/>
            <person name="Weitz H."/>
            <person name="Taylor A."/>
            <person name="Grigoriev I.V."/>
            <person name="Nagy L.G."/>
            <person name="Martin F."/>
            <person name="Kauserud H."/>
        </authorList>
    </citation>
    <scope>NUCLEOTIDE SEQUENCE</scope>
    <source>
        <strain evidence="2">9284</strain>
    </source>
</reference>
<name>A0AAD7BDZ2_9AGAR</name>
<protein>
    <submittedName>
        <fullName evidence="2">Uncharacterized protein</fullName>
    </submittedName>
</protein>
<keyword evidence="1" id="KW-0472">Membrane</keyword>
<organism evidence="2 3">
    <name type="scientific">Roridomyces roridus</name>
    <dbReference type="NCBI Taxonomy" id="1738132"/>
    <lineage>
        <taxon>Eukaryota</taxon>
        <taxon>Fungi</taxon>
        <taxon>Dikarya</taxon>
        <taxon>Basidiomycota</taxon>
        <taxon>Agaricomycotina</taxon>
        <taxon>Agaricomycetes</taxon>
        <taxon>Agaricomycetidae</taxon>
        <taxon>Agaricales</taxon>
        <taxon>Marasmiineae</taxon>
        <taxon>Mycenaceae</taxon>
        <taxon>Roridomyces</taxon>
    </lineage>
</organism>
<feature type="transmembrane region" description="Helical" evidence="1">
    <location>
        <begin position="173"/>
        <end position="195"/>
    </location>
</feature>
<keyword evidence="1" id="KW-0812">Transmembrane</keyword>
<accession>A0AAD7BDZ2</accession>
<feature type="transmembrane region" description="Helical" evidence="1">
    <location>
        <begin position="252"/>
        <end position="275"/>
    </location>
</feature>